<keyword evidence="2" id="KW-0687">Ribonucleoprotein</keyword>
<keyword evidence="3" id="KW-1185">Reference proteome</keyword>
<dbReference type="VEuPathDB" id="ToxoDB:CSUI_000762"/>
<dbReference type="Proteomes" id="UP000221165">
    <property type="component" value="Unassembled WGS sequence"/>
</dbReference>
<evidence type="ECO:0000256" key="1">
    <source>
        <dbReference type="SAM" id="Phobius"/>
    </source>
</evidence>
<dbReference type="GO" id="GO:0003735">
    <property type="term" value="F:structural constituent of ribosome"/>
    <property type="evidence" value="ECO:0007669"/>
    <property type="project" value="InterPro"/>
</dbReference>
<reference evidence="2 3" key="1">
    <citation type="journal article" date="2017" name="Int. J. Parasitol.">
        <title>The genome of the protozoan parasite Cystoisospora suis and a reverse vaccinology approach to identify vaccine candidates.</title>
        <authorList>
            <person name="Palmieri N."/>
            <person name="Shrestha A."/>
            <person name="Ruttkowski B."/>
            <person name="Beck T."/>
            <person name="Vogl C."/>
            <person name="Tomley F."/>
            <person name="Blake D.P."/>
            <person name="Joachim A."/>
        </authorList>
    </citation>
    <scope>NUCLEOTIDE SEQUENCE [LARGE SCALE GENOMIC DNA]</scope>
    <source>
        <strain evidence="2 3">Wien I</strain>
    </source>
</reference>
<proteinExistence type="predicted"/>
<dbReference type="GO" id="GO:0019843">
    <property type="term" value="F:rRNA binding"/>
    <property type="evidence" value="ECO:0007669"/>
    <property type="project" value="InterPro"/>
</dbReference>
<keyword evidence="1" id="KW-0472">Membrane</keyword>
<evidence type="ECO:0000313" key="2">
    <source>
        <dbReference type="EMBL" id="PHJ25374.1"/>
    </source>
</evidence>
<keyword evidence="2" id="KW-0689">Ribosomal protein</keyword>
<dbReference type="OrthoDB" id="331606at2759"/>
<dbReference type="AlphaFoldDB" id="A0A2C6LF71"/>
<name>A0A2C6LF71_9APIC</name>
<dbReference type="EMBL" id="MIGC01000294">
    <property type="protein sequence ID" value="PHJ25374.1"/>
    <property type="molecule type" value="Genomic_DNA"/>
</dbReference>
<keyword evidence="1" id="KW-0812">Transmembrane</keyword>
<dbReference type="GO" id="GO:0006412">
    <property type="term" value="P:translation"/>
    <property type="evidence" value="ECO:0007669"/>
    <property type="project" value="InterPro"/>
</dbReference>
<comment type="caution">
    <text evidence="2">The sequence shown here is derived from an EMBL/GenBank/DDBJ whole genome shotgun (WGS) entry which is preliminary data.</text>
</comment>
<dbReference type="GO" id="GO:0005840">
    <property type="term" value="C:ribosome"/>
    <property type="evidence" value="ECO:0007669"/>
    <property type="project" value="UniProtKB-KW"/>
</dbReference>
<organism evidence="2 3">
    <name type="scientific">Cystoisospora suis</name>
    <dbReference type="NCBI Taxonomy" id="483139"/>
    <lineage>
        <taxon>Eukaryota</taxon>
        <taxon>Sar</taxon>
        <taxon>Alveolata</taxon>
        <taxon>Apicomplexa</taxon>
        <taxon>Conoidasida</taxon>
        <taxon>Coccidia</taxon>
        <taxon>Eucoccidiorida</taxon>
        <taxon>Eimeriorina</taxon>
        <taxon>Sarcocystidae</taxon>
        <taxon>Cystoisospora</taxon>
    </lineage>
</organism>
<keyword evidence="1" id="KW-1133">Transmembrane helix</keyword>
<protein>
    <submittedName>
        <fullName evidence="2">Ribosomal protein l6</fullName>
    </submittedName>
</protein>
<dbReference type="InterPro" id="IPR036789">
    <property type="entry name" value="Ribosomal_uL6-like_a/b-dom_sf"/>
</dbReference>
<evidence type="ECO:0000313" key="3">
    <source>
        <dbReference type="Proteomes" id="UP000221165"/>
    </source>
</evidence>
<feature type="transmembrane region" description="Helical" evidence="1">
    <location>
        <begin position="48"/>
        <end position="67"/>
    </location>
</feature>
<accession>A0A2C6LF71</accession>
<dbReference type="Gene3D" id="3.90.930.12">
    <property type="entry name" value="Ribosomal protein L6, alpha-beta domain"/>
    <property type="match status" value="1"/>
</dbReference>
<sequence>MKDFKFLYKNIYKKNYIYYFWIWDKKLKINRLLFFFYKIKTIILYKNIYFFPFLKINFLLFIFSYNLNIIKKLFKLTEKILNIWFYLKLNLNGIGYKVFYLKNTLILILNYSHIIKLRFLNLNEMEIILNINNIIILKSTNKYLLGIFSYIIKLFRISNNYNKNGIRNIYEYLKINKVKILKK</sequence>
<dbReference type="SUPFAM" id="SSF56053">
    <property type="entry name" value="Ribosomal protein L6"/>
    <property type="match status" value="1"/>
</dbReference>
<gene>
    <name evidence="2" type="ORF">CSUI_000762</name>
</gene>